<dbReference type="SMART" id="SM00387">
    <property type="entry name" value="HATPase_c"/>
    <property type="match status" value="1"/>
</dbReference>
<proteinExistence type="predicted"/>
<dbReference type="SMART" id="SM00388">
    <property type="entry name" value="HisKA"/>
    <property type="match status" value="1"/>
</dbReference>
<dbReference type="InterPro" id="IPR003594">
    <property type="entry name" value="HATPase_dom"/>
</dbReference>
<evidence type="ECO:0000256" key="6">
    <source>
        <dbReference type="ARBA" id="ARBA00022553"/>
    </source>
</evidence>
<name>A0ABR7GHT6_9FIRM</name>
<feature type="transmembrane region" description="Helical" evidence="17">
    <location>
        <begin position="148"/>
        <end position="165"/>
    </location>
</feature>
<feature type="coiled-coil region" evidence="16">
    <location>
        <begin position="720"/>
        <end position="747"/>
    </location>
</feature>
<keyword evidence="5" id="KW-1003">Cell membrane</keyword>
<dbReference type="PROSITE" id="PS50110">
    <property type="entry name" value="RESPONSE_REGULATORY"/>
    <property type="match status" value="1"/>
</dbReference>
<evidence type="ECO:0000256" key="17">
    <source>
        <dbReference type="SAM" id="Phobius"/>
    </source>
</evidence>
<keyword evidence="6 15" id="KW-0597">Phosphoprotein</keyword>
<dbReference type="SUPFAM" id="SSF52172">
    <property type="entry name" value="CheY-like"/>
    <property type="match status" value="1"/>
</dbReference>
<feature type="transmembrane region" description="Helical" evidence="17">
    <location>
        <begin position="177"/>
        <end position="195"/>
    </location>
</feature>
<dbReference type="Proteomes" id="UP000643810">
    <property type="component" value="Unassembled WGS sequence"/>
</dbReference>
<feature type="modified residue" description="4-aspartylphosphate" evidence="15">
    <location>
        <position position="636"/>
    </location>
</feature>
<comment type="catalytic activity">
    <reaction evidence="1">
        <text>ATP + protein L-histidine = ADP + protein N-phospho-L-histidine.</text>
        <dbReference type="EC" id="2.7.13.3"/>
    </reaction>
</comment>
<keyword evidence="7 17" id="KW-0812">Transmembrane</keyword>
<evidence type="ECO:0000256" key="3">
    <source>
        <dbReference type="ARBA" id="ARBA00012438"/>
    </source>
</evidence>
<evidence type="ECO:0000256" key="8">
    <source>
        <dbReference type="ARBA" id="ARBA00022741"/>
    </source>
</evidence>
<evidence type="ECO:0000256" key="10">
    <source>
        <dbReference type="ARBA" id="ARBA00022840"/>
    </source>
</evidence>
<comment type="function">
    <text evidence="14">May play the central regulatory role in sporulation. It may be an element of the effector pathway responsible for the activation of sporulation genes in response to nutritional stress. Spo0A may act in concert with spo0H (a sigma factor) to control the expression of some genes that are critical to the sporulation process.</text>
</comment>
<evidence type="ECO:0000256" key="4">
    <source>
        <dbReference type="ARBA" id="ARBA00018672"/>
    </source>
</evidence>
<keyword evidence="16" id="KW-0175">Coiled coil</keyword>
<feature type="transmembrane region" description="Helical" evidence="17">
    <location>
        <begin position="65"/>
        <end position="84"/>
    </location>
</feature>
<evidence type="ECO:0000256" key="13">
    <source>
        <dbReference type="ARBA" id="ARBA00023136"/>
    </source>
</evidence>
<organism evidence="20 21">
    <name type="scientific">Roseburia lenta</name>
    <dbReference type="NCBI Taxonomy" id="2763061"/>
    <lineage>
        <taxon>Bacteria</taxon>
        <taxon>Bacillati</taxon>
        <taxon>Bacillota</taxon>
        <taxon>Clostridia</taxon>
        <taxon>Lachnospirales</taxon>
        <taxon>Lachnospiraceae</taxon>
        <taxon>Roseburia</taxon>
    </lineage>
</organism>
<dbReference type="SUPFAM" id="SSF55874">
    <property type="entry name" value="ATPase domain of HSP90 chaperone/DNA topoisomerase II/histidine kinase"/>
    <property type="match status" value="1"/>
</dbReference>
<keyword evidence="9" id="KW-0808">Transferase</keyword>
<dbReference type="SUPFAM" id="SSF47226">
    <property type="entry name" value="Histidine-containing phosphotransfer domain, HPT domain"/>
    <property type="match status" value="1"/>
</dbReference>
<dbReference type="InterPro" id="IPR003661">
    <property type="entry name" value="HisK_dim/P_dom"/>
</dbReference>
<evidence type="ECO:0000256" key="16">
    <source>
        <dbReference type="SAM" id="Coils"/>
    </source>
</evidence>
<dbReference type="Gene3D" id="1.20.120.160">
    <property type="entry name" value="HPT domain"/>
    <property type="match status" value="1"/>
</dbReference>
<feature type="transmembrane region" description="Helical" evidence="17">
    <location>
        <begin position="90"/>
        <end position="109"/>
    </location>
</feature>
<dbReference type="Gene3D" id="1.10.287.130">
    <property type="match status" value="1"/>
</dbReference>
<dbReference type="PRINTS" id="PR00344">
    <property type="entry name" value="BCTRLSENSOR"/>
</dbReference>
<dbReference type="EC" id="2.7.13.3" evidence="3"/>
<evidence type="ECO:0000256" key="9">
    <source>
        <dbReference type="ARBA" id="ARBA00022777"/>
    </source>
</evidence>
<keyword evidence="11 17" id="KW-1133">Transmembrane helix</keyword>
<reference evidence="20 21" key="1">
    <citation type="submission" date="2020-08" db="EMBL/GenBank/DDBJ databases">
        <title>Genome public.</title>
        <authorList>
            <person name="Liu C."/>
            <person name="Sun Q."/>
        </authorList>
    </citation>
    <scope>NUCLEOTIDE SEQUENCE [LARGE SCALE GENOMIC DNA]</scope>
    <source>
        <strain evidence="20 21">NSJ-9</strain>
    </source>
</reference>
<evidence type="ECO:0000256" key="1">
    <source>
        <dbReference type="ARBA" id="ARBA00000085"/>
    </source>
</evidence>
<evidence type="ECO:0000259" key="18">
    <source>
        <dbReference type="PROSITE" id="PS50109"/>
    </source>
</evidence>
<evidence type="ECO:0000256" key="11">
    <source>
        <dbReference type="ARBA" id="ARBA00022989"/>
    </source>
</evidence>
<evidence type="ECO:0000313" key="20">
    <source>
        <dbReference type="EMBL" id="MBC5686855.1"/>
    </source>
</evidence>
<dbReference type="CDD" id="cd17546">
    <property type="entry name" value="REC_hyHK_CKI1_RcsC-like"/>
    <property type="match status" value="1"/>
</dbReference>
<sequence length="908" mass="103581">MVFGFQVVCLLVTLVTVFAYIAHHVYSREHRLLPLFLGVIAVFDFYRIVLMLTGAVGLFAQLENLLILTLTTVISYYAVDYLHIKLPHAIHVGLFLYLIVLLILIFLHFDQPDTYVVAFRFFTISNALFVSAGALYSYETQHFSKRDSITNALMFIAICLPSVVGSTWQVKSTRGHSLLLVVCLASCLIILYLIFANRLVATSVVMQQNAFANSSVAQFLLDKNLELIDANGMAMDIFLDGKEFCNFEDIHDFFWKHKDMIFVQDGGVGDYVYRDKTYECKERIVCQGKRLLGYQLSVADVTAERARLEQLTEESKAAQWQAQMKSHMLATMSHDLRTPVHAIIGASDILMTSHAISARNRAMISYVRGAGNDLLEKIDQILLYSKMEVGRLELEEHAYSMEHLITELMQMLLYNLHGHDVGCRARFATPIPQTVIGDEEHVREILQNVISNAVKFTKSGQIDLTLSCQDLEDDRVRFCCLIEDTGAGMTEEQMAHMFESYRTYTVDGQEGTGLGMTIVKELCKLMQGDCKVESQQGKGTRVEVTFCHRKADEGKIQPGEINHFTLVDRIVNYKDDVCPDYVYPTARVLLADDMVINQQIFRHMIAPWKVQLDIVANGMEAVEAARHEDYDLIFLDYLMPEVNGLEAGAEIRKYSQVPLVLLTASDQEDILRAVKDKGFDAFLGKPIDMFRFKNTLEELLPKEKQTPVVLRDNAGQAHHIEIYARALQTYLDEMEELREELPVYAKEDRELFRAKVHGVKSASRQIKKEYLSEYAEVLEMAAIVGNQKYIDRHIEELLSCMDDALEEVRAELSYMQDALAKTEKESEQKKVMSCDKRQYLWQEIKEAFASYDTGSIERGLETLGQIALPESEQAAYEQTHAYFMDFAYEEGEIYLEEFLQELDIESKS</sequence>
<gene>
    <name evidence="20" type="ORF">H8R94_09610</name>
</gene>
<dbReference type="SMART" id="SM00448">
    <property type="entry name" value="REC"/>
    <property type="match status" value="1"/>
</dbReference>
<keyword evidence="12" id="KW-0902">Two-component regulatory system</keyword>
<protein>
    <recommendedName>
        <fullName evidence="4">Stage 0 sporulation protein A homolog</fullName>
        <ecNumber evidence="3">2.7.13.3</ecNumber>
    </recommendedName>
</protein>
<dbReference type="EMBL" id="JACOPG010000003">
    <property type="protein sequence ID" value="MBC5686855.1"/>
    <property type="molecule type" value="Genomic_DNA"/>
</dbReference>
<evidence type="ECO:0000256" key="12">
    <source>
        <dbReference type="ARBA" id="ARBA00023012"/>
    </source>
</evidence>
<evidence type="ECO:0000256" key="5">
    <source>
        <dbReference type="ARBA" id="ARBA00022475"/>
    </source>
</evidence>
<evidence type="ECO:0000313" key="21">
    <source>
        <dbReference type="Proteomes" id="UP000643810"/>
    </source>
</evidence>
<dbReference type="InterPro" id="IPR036641">
    <property type="entry name" value="HPT_dom_sf"/>
</dbReference>
<feature type="transmembrane region" description="Helical" evidence="17">
    <location>
        <begin position="116"/>
        <end position="136"/>
    </location>
</feature>
<keyword evidence="9" id="KW-0418">Kinase</keyword>
<dbReference type="Pfam" id="PF02518">
    <property type="entry name" value="HATPase_c"/>
    <property type="match status" value="1"/>
</dbReference>
<dbReference type="PANTHER" id="PTHR45339">
    <property type="entry name" value="HYBRID SIGNAL TRANSDUCTION HISTIDINE KINASE J"/>
    <property type="match status" value="1"/>
</dbReference>
<dbReference type="PANTHER" id="PTHR45339:SF1">
    <property type="entry name" value="HYBRID SIGNAL TRANSDUCTION HISTIDINE KINASE J"/>
    <property type="match status" value="1"/>
</dbReference>
<comment type="caution">
    <text evidence="20">The sequence shown here is derived from an EMBL/GenBank/DDBJ whole genome shotgun (WGS) entry which is preliminary data.</text>
</comment>
<dbReference type="RefSeq" id="WP_186854529.1">
    <property type="nucleotide sequence ID" value="NZ_JACOPG010000003.1"/>
</dbReference>
<keyword evidence="13 17" id="KW-0472">Membrane</keyword>
<dbReference type="PROSITE" id="PS50109">
    <property type="entry name" value="HIS_KIN"/>
    <property type="match status" value="1"/>
</dbReference>
<dbReference type="InterPro" id="IPR036890">
    <property type="entry name" value="HATPase_C_sf"/>
</dbReference>
<keyword evidence="10" id="KW-0067">ATP-binding</keyword>
<evidence type="ECO:0000256" key="7">
    <source>
        <dbReference type="ARBA" id="ARBA00022692"/>
    </source>
</evidence>
<feature type="domain" description="Response regulatory" evidence="19">
    <location>
        <begin position="587"/>
        <end position="700"/>
    </location>
</feature>
<dbReference type="InterPro" id="IPR005467">
    <property type="entry name" value="His_kinase_dom"/>
</dbReference>
<dbReference type="InterPro" id="IPR036097">
    <property type="entry name" value="HisK_dim/P_sf"/>
</dbReference>
<dbReference type="Pfam" id="PF00512">
    <property type="entry name" value="HisKA"/>
    <property type="match status" value="1"/>
</dbReference>
<dbReference type="InterPro" id="IPR011006">
    <property type="entry name" value="CheY-like_superfamily"/>
</dbReference>
<evidence type="ECO:0000256" key="2">
    <source>
        <dbReference type="ARBA" id="ARBA00004651"/>
    </source>
</evidence>
<feature type="transmembrane region" description="Helical" evidence="17">
    <location>
        <begin position="35"/>
        <end position="58"/>
    </location>
</feature>
<dbReference type="InterPro" id="IPR004358">
    <property type="entry name" value="Sig_transdc_His_kin-like_C"/>
</dbReference>
<dbReference type="CDD" id="cd00082">
    <property type="entry name" value="HisKA"/>
    <property type="match status" value="1"/>
</dbReference>
<evidence type="ECO:0000259" key="19">
    <source>
        <dbReference type="PROSITE" id="PS50110"/>
    </source>
</evidence>
<dbReference type="InterPro" id="IPR001789">
    <property type="entry name" value="Sig_transdc_resp-reg_receiver"/>
</dbReference>
<comment type="subcellular location">
    <subcellularLocation>
        <location evidence="2">Cell membrane</location>
        <topology evidence="2">Multi-pass membrane protein</topology>
    </subcellularLocation>
</comment>
<evidence type="ECO:0000256" key="15">
    <source>
        <dbReference type="PROSITE-ProRule" id="PRU00169"/>
    </source>
</evidence>
<dbReference type="SUPFAM" id="SSF47384">
    <property type="entry name" value="Homodimeric domain of signal transducing histidine kinase"/>
    <property type="match status" value="1"/>
</dbReference>
<feature type="domain" description="Histidine kinase" evidence="18">
    <location>
        <begin position="331"/>
        <end position="550"/>
    </location>
</feature>
<keyword evidence="8" id="KW-0547">Nucleotide-binding</keyword>
<accession>A0ABR7GHT6</accession>
<dbReference type="Gene3D" id="3.40.50.2300">
    <property type="match status" value="1"/>
</dbReference>
<keyword evidence="21" id="KW-1185">Reference proteome</keyword>
<evidence type="ECO:0000256" key="14">
    <source>
        <dbReference type="ARBA" id="ARBA00024867"/>
    </source>
</evidence>
<dbReference type="Pfam" id="PF00072">
    <property type="entry name" value="Response_reg"/>
    <property type="match status" value="1"/>
</dbReference>
<dbReference type="Gene3D" id="3.30.565.10">
    <property type="entry name" value="Histidine kinase-like ATPase, C-terminal domain"/>
    <property type="match status" value="1"/>
</dbReference>